<organism evidence="1">
    <name type="scientific">bioreactor metagenome</name>
    <dbReference type="NCBI Taxonomy" id="1076179"/>
    <lineage>
        <taxon>unclassified sequences</taxon>
        <taxon>metagenomes</taxon>
        <taxon>ecological metagenomes</taxon>
    </lineage>
</organism>
<reference evidence="1" key="1">
    <citation type="submission" date="2019-08" db="EMBL/GenBank/DDBJ databases">
        <authorList>
            <person name="Kucharzyk K."/>
            <person name="Murdoch R.W."/>
            <person name="Higgins S."/>
            <person name="Loffler F."/>
        </authorList>
    </citation>
    <scope>NUCLEOTIDE SEQUENCE</scope>
</reference>
<proteinExistence type="predicted"/>
<accession>A0A644ZYL1</accession>
<protein>
    <submittedName>
        <fullName evidence="1">Uncharacterized protein</fullName>
    </submittedName>
</protein>
<sequence>MVGLQLFESLFQRVGAAHEELDRILFLIRCTVHQAEGFLPFAGQPFGTDHLCIAEVGTVFDAEGSEWDIGISCQGCKEHIPWYGDRADLY</sequence>
<name>A0A644ZYL1_9ZZZZ</name>
<dbReference type="AlphaFoldDB" id="A0A644ZYL1"/>
<dbReference type="EMBL" id="VSSQ01011022">
    <property type="protein sequence ID" value="MPM45806.1"/>
    <property type="molecule type" value="Genomic_DNA"/>
</dbReference>
<gene>
    <name evidence="1" type="ORF">SDC9_92498</name>
</gene>
<evidence type="ECO:0000313" key="1">
    <source>
        <dbReference type="EMBL" id="MPM45806.1"/>
    </source>
</evidence>
<comment type="caution">
    <text evidence="1">The sequence shown here is derived from an EMBL/GenBank/DDBJ whole genome shotgun (WGS) entry which is preliminary data.</text>
</comment>